<dbReference type="GO" id="GO:0005886">
    <property type="term" value="C:plasma membrane"/>
    <property type="evidence" value="ECO:0007669"/>
    <property type="project" value="UniProtKB-SubCell"/>
</dbReference>
<protein>
    <recommendedName>
        <fullName evidence="5">1,3-beta-glucanosyltransferase</fullName>
        <ecNumber evidence="5">2.4.1.-</ecNumber>
    </recommendedName>
</protein>
<keyword evidence="4" id="KW-0325">Glycoprotein</keyword>
<dbReference type="Proteomes" id="UP000800235">
    <property type="component" value="Unassembled WGS sequence"/>
</dbReference>
<comment type="function">
    <text evidence="5">Splits internally a 1,3-beta-glucan molecule and transfers the newly generated reducing end (the donor) to the non-reducing end of another 1,3-beta-glucan molecule (the acceptor) forming a 1,3-beta linkage, resulting in the elongation of 1,3-beta-glucan chains in the cell wall.</text>
</comment>
<feature type="region of interest" description="Disordered" evidence="6">
    <location>
        <begin position="298"/>
        <end position="323"/>
    </location>
</feature>
<keyword evidence="3 5" id="KW-0732">Signal</keyword>
<evidence type="ECO:0000256" key="4">
    <source>
        <dbReference type="ARBA" id="ARBA00023180"/>
    </source>
</evidence>
<dbReference type="GO" id="GO:0016787">
    <property type="term" value="F:hydrolase activity"/>
    <property type="evidence" value="ECO:0007669"/>
    <property type="project" value="UniProtKB-KW"/>
</dbReference>
<feature type="chain" id="PRO_5040546449" description="1,3-beta-glucanosyltransferase" evidence="5">
    <location>
        <begin position="20"/>
        <end position="428"/>
    </location>
</feature>
<evidence type="ECO:0000256" key="3">
    <source>
        <dbReference type="ARBA" id="ARBA00022729"/>
    </source>
</evidence>
<dbReference type="PANTHER" id="PTHR31468:SF8">
    <property type="entry name" value="1,3-BETA-GLUCANOSYLTRANSFERASE GAS2"/>
    <property type="match status" value="1"/>
</dbReference>
<keyword evidence="5" id="KW-0808">Transferase</keyword>
<keyword evidence="5" id="KW-0336">GPI-anchor</keyword>
<dbReference type="PANTHER" id="PTHR31468">
    <property type="entry name" value="1,3-BETA-GLUCANOSYLTRANSFERASE GAS1"/>
    <property type="match status" value="1"/>
</dbReference>
<keyword evidence="5" id="KW-0449">Lipoprotein</keyword>
<feature type="signal peptide" evidence="5">
    <location>
        <begin position="1"/>
        <end position="19"/>
    </location>
</feature>
<dbReference type="GO" id="GO:0042124">
    <property type="term" value="F:1,3-beta-glucanosyltransferase activity"/>
    <property type="evidence" value="ECO:0007669"/>
    <property type="project" value="TreeGrafter"/>
</dbReference>
<organism evidence="7 8">
    <name type="scientific">Tothia fuscella</name>
    <dbReference type="NCBI Taxonomy" id="1048955"/>
    <lineage>
        <taxon>Eukaryota</taxon>
        <taxon>Fungi</taxon>
        <taxon>Dikarya</taxon>
        <taxon>Ascomycota</taxon>
        <taxon>Pezizomycotina</taxon>
        <taxon>Dothideomycetes</taxon>
        <taxon>Pleosporomycetidae</taxon>
        <taxon>Venturiales</taxon>
        <taxon>Cylindrosympodiaceae</taxon>
        <taxon>Tothia</taxon>
    </lineage>
</organism>
<evidence type="ECO:0000256" key="5">
    <source>
        <dbReference type="RuleBase" id="RU361209"/>
    </source>
</evidence>
<sequence length="428" mass="45704">MLFSTIAGIIASLAVTATAIPTISTKGSKFFDSNGNQWYIKGVSYQLIPDDPLIDTTQCKLDAALMKTLGANAIRVYHVDPAGDHVGCMQAFSDAGIYLFVDLDTFDTQINQDKPIWNQSQLTAFQKVMDAFAKFDNTAGFLVGNEVLTTGNGSVAAPYVKAATRDLKAYRTKQKMRNIPVGYAAADIGSLRPMLQNYLACGTNASESLDYFALNAYEWCGVSTYTQSGYSQLTANITDYPIPIFFSETGCNTVPPRDWADQSAIFGPEMNPYWSGSIIYEWIQEQNNYGIVSYGQKVDPTSPGAPPDGFPRSGTPTPVQPDFSNLANQWKTLNPTGVKASAYNPSLTAPPCPAFTDGIWEVNGGVALPSLGATFDAAVRSSITAGTAAGSASASASATKAAGASPAREVQGMGIGLFSVLVGFFWWL</sequence>
<comment type="subcellular location">
    <subcellularLocation>
        <location evidence="1 5">Cell membrane</location>
        <topology evidence="1 5">Lipid-anchor</topology>
        <topology evidence="1 5">GPI-anchor</topology>
    </subcellularLocation>
</comment>
<evidence type="ECO:0000256" key="2">
    <source>
        <dbReference type="ARBA" id="ARBA00007528"/>
    </source>
</evidence>
<dbReference type="AlphaFoldDB" id="A0A9P4NRS8"/>
<evidence type="ECO:0000256" key="1">
    <source>
        <dbReference type="ARBA" id="ARBA00004609"/>
    </source>
</evidence>
<evidence type="ECO:0000313" key="7">
    <source>
        <dbReference type="EMBL" id="KAF2430233.1"/>
    </source>
</evidence>
<name>A0A9P4NRS8_9PEZI</name>
<dbReference type="InterPro" id="IPR004886">
    <property type="entry name" value="Glucanosyltransferase"/>
</dbReference>
<dbReference type="Pfam" id="PF03198">
    <property type="entry name" value="Glyco_hydro_72"/>
    <property type="match status" value="1"/>
</dbReference>
<gene>
    <name evidence="7" type="ORF">EJ08DRAFT_679296</name>
</gene>
<dbReference type="GO" id="GO:0071970">
    <property type="term" value="P:fungal-type cell wall (1-&gt;3)-beta-D-glucan biosynthetic process"/>
    <property type="evidence" value="ECO:0007669"/>
    <property type="project" value="TreeGrafter"/>
</dbReference>
<dbReference type="InterPro" id="IPR017853">
    <property type="entry name" value="GH"/>
</dbReference>
<keyword evidence="7" id="KW-0378">Hydrolase</keyword>
<dbReference type="Gene3D" id="3.20.20.80">
    <property type="entry name" value="Glycosidases"/>
    <property type="match status" value="1"/>
</dbReference>
<keyword evidence="8" id="KW-1185">Reference proteome</keyword>
<dbReference type="GO" id="GO:0031505">
    <property type="term" value="P:fungal-type cell wall organization"/>
    <property type="evidence" value="ECO:0007669"/>
    <property type="project" value="TreeGrafter"/>
</dbReference>
<accession>A0A9P4NRS8</accession>
<dbReference type="SUPFAM" id="SSF51445">
    <property type="entry name" value="(Trans)glycosidases"/>
    <property type="match status" value="1"/>
</dbReference>
<keyword evidence="5" id="KW-0472">Membrane</keyword>
<comment type="similarity">
    <text evidence="2 5">Belongs to the glycosyl hydrolase 72 family.</text>
</comment>
<reference evidence="7" key="1">
    <citation type="journal article" date="2020" name="Stud. Mycol.">
        <title>101 Dothideomycetes genomes: a test case for predicting lifestyles and emergence of pathogens.</title>
        <authorList>
            <person name="Haridas S."/>
            <person name="Albert R."/>
            <person name="Binder M."/>
            <person name="Bloem J."/>
            <person name="Labutti K."/>
            <person name="Salamov A."/>
            <person name="Andreopoulos B."/>
            <person name="Baker S."/>
            <person name="Barry K."/>
            <person name="Bills G."/>
            <person name="Bluhm B."/>
            <person name="Cannon C."/>
            <person name="Castanera R."/>
            <person name="Culley D."/>
            <person name="Daum C."/>
            <person name="Ezra D."/>
            <person name="Gonzalez J."/>
            <person name="Henrissat B."/>
            <person name="Kuo A."/>
            <person name="Liang C."/>
            <person name="Lipzen A."/>
            <person name="Lutzoni F."/>
            <person name="Magnuson J."/>
            <person name="Mondo S."/>
            <person name="Nolan M."/>
            <person name="Ohm R."/>
            <person name="Pangilinan J."/>
            <person name="Park H.-J."/>
            <person name="Ramirez L."/>
            <person name="Alfaro M."/>
            <person name="Sun H."/>
            <person name="Tritt A."/>
            <person name="Yoshinaga Y."/>
            <person name="Zwiers L.-H."/>
            <person name="Turgeon B."/>
            <person name="Goodwin S."/>
            <person name="Spatafora J."/>
            <person name="Crous P."/>
            <person name="Grigoriev I."/>
        </authorList>
    </citation>
    <scope>NUCLEOTIDE SEQUENCE</scope>
    <source>
        <strain evidence="7">CBS 130266</strain>
    </source>
</reference>
<dbReference type="EC" id="2.4.1.-" evidence="5"/>
<dbReference type="GO" id="GO:0098552">
    <property type="term" value="C:side of membrane"/>
    <property type="evidence" value="ECO:0007669"/>
    <property type="project" value="UniProtKB-KW"/>
</dbReference>
<evidence type="ECO:0000313" key="8">
    <source>
        <dbReference type="Proteomes" id="UP000800235"/>
    </source>
</evidence>
<feature type="compositionally biased region" description="Polar residues" evidence="6">
    <location>
        <begin position="314"/>
        <end position="323"/>
    </location>
</feature>
<evidence type="ECO:0000256" key="6">
    <source>
        <dbReference type="SAM" id="MobiDB-lite"/>
    </source>
</evidence>
<comment type="caution">
    <text evidence="7">The sequence shown here is derived from an EMBL/GenBank/DDBJ whole genome shotgun (WGS) entry which is preliminary data.</text>
</comment>
<dbReference type="OrthoDB" id="421038at2759"/>
<dbReference type="EMBL" id="MU007040">
    <property type="protein sequence ID" value="KAF2430233.1"/>
    <property type="molecule type" value="Genomic_DNA"/>
</dbReference>
<proteinExistence type="inferred from homology"/>